<comment type="subcellular location">
    <subcellularLocation>
        <location evidence="1">Membrane</location>
        <topology evidence="1">Multi-pass membrane protein</topology>
    </subcellularLocation>
</comment>
<evidence type="ECO:0000259" key="10">
    <source>
        <dbReference type="PROSITE" id="PS50929"/>
    </source>
</evidence>
<evidence type="ECO:0000259" key="9">
    <source>
        <dbReference type="PROSITE" id="PS50893"/>
    </source>
</evidence>
<dbReference type="SMART" id="SM00382">
    <property type="entry name" value="AAA"/>
    <property type="match status" value="1"/>
</dbReference>
<dbReference type="GO" id="GO:0015421">
    <property type="term" value="F:ABC-type oligopeptide transporter activity"/>
    <property type="evidence" value="ECO:0007669"/>
    <property type="project" value="TreeGrafter"/>
</dbReference>
<evidence type="ECO:0000256" key="7">
    <source>
        <dbReference type="ARBA" id="ARBA00023136"/>
    </source>
</evidence>
<gene>
    <name evidence="11" type="ORF">PCAL00307_LOCUS21378</name>
</gene>
<dbReference type="PANTHER" id="PTHR43394:SF5">
    <property type="entry name" value="ABC TRANSPORTER B FAMILY"/>
    <property type="match status" value="1"/>
</dbReference>
<dbReference type="SUPFAM" id="SSF52540">
    <property type="entry name" value="P-loop containing nucleoside triphosphate hydrolases"/>
    <property type="match status" value="1"/>
</dbReference>
<dbReference type="InterPro" id="IPR003439">
    <property type="entry name" value="ABC_transporter-like_ATP-bd"/>
</dbReference>
<keyword evidence="3 8" id="KW-0812">Transmembrane</keyword>
<reference evidence="11" key="1">
    <citation type="submission" date="2021-01" db="EMBL/GenBank/DDBJ databases">
        <authorList>
            <person name="Corre E."/>
            <person name="Pelletier E."/>
            <person name="Niang G."/>
            <person name="Scheremetjew M."/>
            <person name="Finn R."/>
            <person name="Kale V."/>
            <person name="Holt S."/>
            <person name="Cochrane G."/>
            <person name="Meng A."/>
            <person name="Brown T."/>
            <person name="Cohen L."/>
        </authorList>
    </citation>
    <scope>NUCLEOTIDE SEQUENCE</scope>
    <source>
        <strain evidence="11">CCMP1756</strain>
    </source>
</reference>
<protein>
    <submittedName>
        <fullName evidence="11">Uncharacterized protein</fullName>
    </submittedName>
</protein>
<dbReference type="FunFam" id="3.40.50.300:FF:000836">
    <property type="entry name" value="ABC transporter B family member 25"/>
    <property type="match status" value="1"/>
</dbReference>
<dbReference type="InterPro" id="IPR036640">
    <property type="entry name" value="ABC1_TM_sf"/>
</dbReference>
<organism evidence="11">
    <name type="scientific">Pelagomonas calceolata</name>
    <dbReference type="NCBI Taxonomy" id="35677"/>
    <lineage>
        <taxon>Eukaryota</taxon>
        <taxon>Sar</taxon>
        <taxon>Stramenopiles</taxon>
        <taxon>Ochrophyta</taxon>
        <taxon>Pelagophyceae</taxon>
        <taxon>Pelagomonadales</taxon>
        <taxon>Pelagomonadaceae</taxon>
        <taxon>Pelagomonas</taxon>
    </lineage>
</organism>
<evidence type="ECO:0000256" key="3">
    <source>
        <dbReference type="ARBA" id="ARBA00022692"/>
    </source>
</evidence>
<feature type="domain" description="ABC transmembrane type-1" evidence="10">
    <location>
        <begin position="1"/>
        <end position="185"/>
    </location>
</feature>
<evidence type="ECO:0000256" key="1">
    <source>
        <dbReference type="ARBA" id="ARBA00004141"/>
    </source>
</evidence>
<dbReference type="InterPro" id="IPR017871">
    <property type="entry name" value="ABC_transporter-like_CS"/>
</dbReference>
<dbReference type="PANTHER" id="PTHR43394">
    <property type="entry name" value="ATP-DEPENDENT PERMEASE MDL1, MITOCHONDRIAL"/>
    <property type="match status" value="1"/>
</dbReference>
<keyword evidence="6 8" id="KW-1133">Transmembrane helix</keyword>
<accession>A0A7S4A757</accession>
<dbReference type="InterPro" id="IPR003593">
    <property type="entry name" value="AAA+_ATPase"/>
</dbReference>
<dbReference type="Pfam" id="PF00664">
    <property type="entry name" value="ABC_membrane"/>
    <property type="match status" value="1"/>
</dbReference>
<dbReference type="PROSITE" id="PS50893">
    <property type="entry name" value="ABC_TRANSPORTER_2"/>
    <property type="match status" value="1"/>
</dbReference>
<keyword evidence="7 8" id="KW-0472">Membrane</keyword>
<sequence>MATQVNQMTFPLTTLLGSLVAAVISLIGGVAMAFYTSWRLSMLAFTTVGPIVHVTQAYAQWSRDQNRRILAHLGEANAAATEALANVRTVKAMATEDREAKRYADHTMAARDRGIIDACLNALTSILTNILDYGSGWLILFYGGAEAMRKGSGLSAGELVTYQLYFNKIQSSYNQLVNLLSSFTRAGGAAQRVLGLLKAMPSTDAGGDAPQGGGRGAALAYDDVHFTYASRPDAPVLKGLSLDIPAGSTLALVGRSGAGKTTALNLLLRFYDPSRGQITIDGVPLPQLDVRLLRRQFGVVAQDTELFDTTISDNIAYGAAAGVGDGEVREAAEAALAHEFVQAFPRGYDTRVGERGVRISGGQKQRISIARAFLRDPRVLLLDEATSALDAESESKVQASLDALVARASATVVLVAHRLSTVRNADCIAVLGEAGVVTERGTHDELVARDGVYAALVRRQLQTSANQITEAQVDAAAQEVEVEAAIDELTPVRASTPPK</sequence>
<dbReference type="InterPro" id="IPR011527">
    <property type="entry name" value="ABC1_TM_dom"/>
</dbReference>
<dbReference type="GO" id="GO:0005743">
    <property type="term" value="C:mitochondrial inner membrane"/>
    <property type="evidence" value="ECO:0007669"/>
    <property type="project" value="TreeGrafter"/>
</dbReference>
<dbReference type="InterPro" id="IPR027417">
    <property type="entry name" value="P-loop_NTPase"/>
</dbReference>
<keyword evidence="4" id="KW-0547">Nucleotide-binding</keyword>
<evidence type="ECO:0000256" key="2">
    <source>
        <dbReference type="ARBA" id="ARBA00022448"/>
    </source>
</evidence>
<dbReference type="GO" id="GO:0016887">
    <property type="term" value="F:ATP hydrolysis activity"/>
    <property type="evidence" value="ECO:0007669"/>
    <property type="project" value="InterPro"/>
</dbReference>
<keyword evidence="5" id="KW-0067">ATP-binding</keyword>
<dbReference type="GO" id="GO:0090374">
    <property type="term" value="P:oligopeptide export from mitochondrion"/>
    <property type="evidence" value="ECO:0007669"/>
    <property type="project" value="TreeGrafter"/>
</dbReference>
<dbReference type="Pfam" id="PF00005">
    <property type="entry name" value="ABC_tran"/>
    <property type="match status" value="1"/>
</dbReference>
<evidence type="ECO:0000256" key="8">
    <source>
        <dbReference type="SAM" id="Phobius"/>
    </source>
</evidence>
<dbReference type="EMBL" id="HBIW01024776">
    <property type="protein sequence ID" value="CAE0705928.1"/>
    <property type="molecule type" value="Transcribed_RNA"/>
</dbReference>
<evidence type="ECO:0000256" key="5">
    <source>
        <dbReference type="ARBA" id="ARBA00022840"/>
    </source>
</evidence>
<dbReference type="AlphaFoldDB" id="A0A7S4A757"/>
<proteinExistence type="predicted"/>
<feature type="transmembrane region" description="Helical" evidence="8">
    <location>
        <begin position="12"/>
        <end position="34"/>
    </location>
</feature>
<dbReference type="InterPro" id="IPR039421">
    <property type="entry name" value="Type_1_exporter"/>
</dbReference>
<evidence type="ECO:0000313" key="11">
    <source>
        <dbReference type="EMBL" id="CAE0705928.1"/>
    </source>
</evidence>
<dbReference type="PROSITE" id="PS00211">
    <property type="entry name" value="ABC_TRANSPORTER_1"/>
    <property type="match status" value="1"/>
</dbReference>
<dbReference type="SUPFAM" id="SSF90123">
    <property type="entry name" value="ABC transporter transmembrane region"/>
    <property type="match status" value="1"/>
</dbReference>
<dbReference type="PROSITE" id="PS50929">
    <property type="entry name" value="ABC_TM1F"/>
    <property type="match status" value="1"/>
</dbReference>
<name>A0A7S4A757_9STRA</name>
<dbReference type="Gene3D" id="1.20.1560.10">
    <property type="entry name" value="ABC transporter type 1, transmembrane domain"/>
    <property type="match status" value="1"/>
</dbReference>
<dbReference type="GO" id="GO:0005524">
    <property type="term" value="F:ATP binding"/>
    <property type="evidence" value="ECO:0007669"/>
    <property type="project" value="UniProtKB-KW"/>
</dbReference>
<keyword evidence="2" id="KW-0813">Transport</keyword>
<feature type="domain" description="ABC transporter" evidence="9">
    <location>
        <begin position="219"/>
        <end position="459"/>
    </location>
</feature>
<evidence type="ECO:0000256" key="4">
    <source>
        <dbReference type="ARBA" id="ARBA00022741"/>
    </source>
</evidence>
<evidence type="ECO:0000256" key="6">
    <source>
        <dbReference type="ARBA" id="ARBA00022989"/>
    </source>
</evidence>
<dbReference type="Gene3D" id="3.40.50.300">
    <property type="entry name" value="P-loop containing nucleotide triphosphate hydrolases"/>
    <property type="match status" value="1"/>
</dbReference>